<dbReference type="GO" id="GO:0003743">
    <property type="term" value="F:translation initiation factor activity"/>
    <property type="evidence" value="ECO:0007669"/>
    <property type="project" value="UniProtKB-UniRule"/>
</dbReference>
<evidence type="ECO:0000256" key="4">
    <source>
        <dbReference type="ARBA" id="ARBA00022490"/>
    </source>
</evidence>
<evidence type="ECO:0000313" key="14">
    <source>
        <dbReference type="EMBL" id="TLG74347.1"/>
    </source>
</evidence>
<evidence type="ECO:0000256" key="2">
    <source>
        <dbReference type="ARBA" id="ARBA00007733"/>
    </source>
</evidence>
<dbReference type="PROSITE" id="PS51722">
    <property type="entry name" value="G_TR_2"/>
    <property type="match status" value="1"/>
</dbReference>
<dbReference type="OrthoDB" id="9811804at2"/>
<proteinExistence type="inferred from homology"/>
<comment type="function">
    <text evidence="9 11">One of the essential components for the initiation of protein synthesis. Protects formylmethionyl-tRNA from spontaneous hydrolysis and promotes its binding to the 30S ribosomal subunits. Also involved in the hydrolysis of GTP during the formation of the 70S ribosomal complex.</text>
</comment>
<dbReference type="Gene3D" id="3.40.50.300">
    <property type="entry name" value="P-loop containing nucleotide triphosphate hydrolases"/>
    <property type="match status" value="1"/>
</dbReference>
<feature type="compositionally biased region" description="Basic and acidic residues" evidence="12">
    <location>
        <begin position="72"/>
        <end position="83"/>
    </location>
</feature>
<dbReference type="Pfam" id="PF00009">
    <property type="entry name" value="GTP_EFTU"/>
    <property type="match status" value="1"/>
</dbReference>
<keyword evidence="15" id="KW-1185">Reference proteome</keyword>
<dbReference type="InParanoid" id="A0A5R8QEY6"/>
<evidence type="ECO:0000256" key="9">
    <source>
        <dbReference type="ARBA" id="ARBA00025162"/>
    </source>
</evidence>
<dbReference type="AlphaFoldDB" id="A0A5R8QEY6"/>
<dbReference type="FunFam" id="3.40.50.300:FF:000019">
    <property type="entry name" value="Translation initiation factor IF-2"/>
    <property type="match status" value="1"/>
</dbReference>
<comment type="similarity">
    <text evidence="2 11">Belongs to the TRAFAC class translation factor GTPase superfamily. Classic translation factor GTPase family. IF-2 subfamily.</text>
</comment>
<protein>
    <recommendedName>
        <fullName evidence="3 10">Translation initiation factor IF-2</fullName>
    </recommendedName>
</protein>
<evidence type="ECO:0000313" key="15">
    <source>
        <dbReference type="Proteomes" id="UP000306912"/>
    </source>
</evidence>
<evidence type="ECO:0000256" key="6">
    <source>
        <dbReference type="ARBA" id="ARBA00022741"/>
    </source>
</evidence>
<feature type="compositionally biased region" description="Gly residues" evidence="12">
    <location>
        <begin position="1"/>
        <end position="57"/>
    </location>
</feature>
<dbReference type="FunFam" id="2.40.30.10:FF:000007">
    <property type="entry name" value="Translation initiation factor IF-2"/>
    <property type="match status" value="1"/>
</dbReference>
<dbReference type="InterPro" id="IPR000178">
    <property type="entry name" value="TF_IF2_bacterial-like"/>
</dbReference>
<keyword evidence="6" id="KW-0547">Nucleotide-binding</keyword>
<organism evidence="14 15">
    <name type="scientific">Culicoidibacter larvae</name>
    <dbReference type="NCBI Taxonomy" id="2579976"/>
    <lineage>
        <taxon>Bacteria</taxon>
        <taxon>Bacillati</taxon>
        <taxon>Bacillota</taxon>
        <taxon>Culicoidibacteria</taxon>
        <taxon>Culicoidibacterales</taxon>
        <taxon>Culicoidibacteraceae</taxon>
        <taxon>Culicoidibacter</taxon>
    </lineage>
</organism>
<feature type="compositionally biased region" description="Basic and acidic residues" evidence="12">
    <location>
        <begin position="91"/>
        <end position="102"/>
    </location>
</feature>
<dbReference type="InterPro" id="IPR015760">
    <property type="entry name" value="TIF_IF2"/>
</dbReference>
<accession>A0A5R8QEY6</accession>
<dbReference type="InterPro" id="IPR036925">
    <property type="entry name" value="TIF_IF2_dom3_sf"/>
</dbReference>
<keyword evidence="4" id="KW-0963">Cytoplasm</keyword>
<evidence type="ECO:0000256" key="10">
    <source>
        <dbReference type="NCBIfam" id="TIGR00487"/>
    </source>
</evidence>
<gene>
    <name evidence="14" type="primary">infB</name>
    <name evidence="14" type="ORF">FEZ08_06470</name>
</gene>
<dbReference type="GO" id="GO:0003924">
    <property type="term" value="F:GTPase activity"/>
    <property type="evidence" value="ECO:0007669"/>
    <property type="project" value="InterPro"/>
</dbReference>
<dbReference type="PANTHER" id="PTHR43381:SF5">
    <property type="entry name" value="TR-TYPE G DOMAIN-CONTAINING PROTEIN"/>
    <property type="match status" value="1"/>
</dbReference>
<dbReference type="NCBIfam" id="TIGR00487">
    <property type="entry name" value="IF-2"/>
    <property type="match status" value="1"/>
</dbReference>
<feature type="region of interest" description="Disordered" evidence="12">
    <location>
        <begin position="1"/>
        <end position="124"/>
    </location>
</feature>
<evidence type="ECO:0000256" key="3">
    <source>
        <dbReference type="ARBA" id="ARBA00020675"/>
    </source>
</evidence>
<evidence type="ECO:0000256" key="11">
    <source>
        <dbReference type="RuleBase" id="RU000644"/>
    </source>
</evidence>
<evidence type="ECO:0000259" key="13">
    <source>
        <dbReference type="PROSITE" id="PS51722"/>
    </source>
</evidence>
<dbReference type="CDD" id="cd03702">
    <property type="entry name" value="IF2_mtIF2_II"/>
    <property type="match status" value="1"/>
</dbReference>
<dbReference type="CDD" id="cd03692">
    <property type="entry name" value="mtIF2_IVc"/>
    <property type="match status" value="1"/>
</dbReference>
<dbReference type="SUPFAM" id="SSF52156">
    <property type="entry name" value="Initiation factor IF2/eIF5b, domain 3"/>
    <property type="match status" value="1"/>
</dbReference>
<dbReference type="InterPro" id="IPR005225">
    <property type="entry name" value="Small_GTP-bd"/>
</dbReference>
<evidence type="ECO:0000256" key="5">
    <source>
        <dbReference type="ARBA" id="ARBA00022540"/>
    </source>
</evidence>
<dbReference type="GO" id="GO:0005525">
    <property type="term" value="F:GTP binding"/>
    <property type="evidence" value="ECO:0007669"/>
    <property type="project" value="UniProtKB-KW"/>
</dbReference>
<dbReference type="FunCoup" id="A0A5R8QEY6">
    <property type="interactions" value="377"/>
</dbReference>
<evidence type="ECO:0000256" key="12">
    <source>
        <dbReference type="SAM" id="MobiDB-lite"/>
    </source>
</evidence>
<keyword evidence="7 11" id="KW-0648">Protein biosynthesis</keyword>
<dbReference type="Pfam" id="PF04760">
    <property type="entry name" value="IF2_N"/>
    <property type="match status" value="1"/>
</dbReference>
<sequence>DGGNRQGGGYQGNRDGGNRQGGGYQGNRDGGNRQGGGYQGNRDGGNRQGGGYQGNRDGGNRQQSGGFNNNNRKLEKQISEIKSDSPAQAENRSRIKVEEKNRVTALAESEEKKSKKVLKEEQRREQLRIQEEARKEERRRQEAIRANQGPKVVKYTDSLTVGELSQKLGVPVAEIIKYLLGLGILATINHDLDADAIELIASEYDAEVEREETVDESDLDLFFEDEEDDSEQELVTRPPVVTIMGHVDHGKTTLLDAIRDARVVEGEFGGITQHIGAYQVAHNGKEITFLDTPGHEAFTSMRARGAEVTDIAIIVVAADDGVMPQTKEAVEHALAANVPIIVAVNKMDKPGADPTRVMQGLTELGLQPEEWGGSTIYVKISAKKREGIDDLLEMIQLVAELHDYKANKNRRAIGTVIEARLDKGRGSVATLLVQSGTLNIGDPIVVGDTYGRVRTMENDLGKRIKTAGPSTPIELTGLVGVPSAGDKFVVFESEKKARQIGEQRATQQITEQRRKSSAMSLEDLNRQIVEGEVKEINVIVKADVQGSAEAVAASLAKIDIDGVRVKIVRSAVGAITESDVLLAVASNAIIYGFNVRPDANTRAAAEREGVEIRLHTIIYKAIEEMEAAMTGMLDPEFEEVVIGQIEVRETFKVSKIGTIAGGYVTDGLVKRDSQVRLIREGIIIYDGSLGSLKRFQNDAKEVSAGYECGLTIENYNDIKAGDVIEAYEMQEIKK</sequence>
<name>A0A5R8QEY6_9FIRM</name>
<comment type="subcellular location">
    <subcellularLocation>
        <location evidence="1">Cytoplasm</location>
    </subcellularLocation>
</comment>
<evidence type="ECO:0000256" key="7">
    <source>
        <dbReference type="ARBA" id="ARBA00022917"/>
    </source>
</evidence>
<dbReference type="EMBL" id="VBWP01000004">
    <property type="protein sequence ID" value="TLG74347.1"/>
    <property type="molecule type" value="Genomic_DNA"/>
</dbReference>
<dbReference type="Pfam" id="PF11987">
    <property type="entry name" value="IF-2"/>
    <property type="match status" value="1"/>
</dbReference>
<keyword evidence="8" id="KW-0342">GTP-binding</keyword>
<feature type="compositionally biased region" description="Basic and acidic residues" evidence="12">
    <location>
        <begin position="109"/>
        <end position="124"/>
    </location>
</feature>
<dbReference type="Pfam" id="PF03144">
    <property type="entry name" value="GTP_EFTU_D2"/>
    <property type="match status" value="1"/>
</dbReference>
<dbReference type="SUPFAM" id="SSF52540">
    <property type="entry name" value="P-loop containing nucleoside triphosphate hydrolases"/>
    <property type="match status" value="1"/>
</dbReference>
<dbReference type="CDD" id="cd01887">
    <property type="entry name" value="IF2_eIF5B"/>
    <property type="match status" value="1"/>
</dbReference>
<dbReference type="PANTHER" id="PTHR43381">
    <property type="entry name" value="TRANSLATION INITIATION FACTOR IF-2-RELATED"/>
    <property type="match status" value="1"/>
</dbReference>
<dbReference type="InterPro" id="IPR006847">
    <property type="entry name" value="IF2_N"/>
</dbReference>
<dbReference type="InterPro" id="IPR009000">
    <property type="entry name" value="Transl_B-barrel_sf"/>
</dbReference>
<feature type="non-terminal residue" evidence="14">
    <location>
        <position position="1"/>
    </location>
</feature>
<feature type="domain" description="Tr-type G" evidence="13">
    <location>
        <begin position="236"/>
        <end position="405"/>
    </location>
</feature>
<dbReference type="FunFam" id="3.40.50.10050:FF:000001">
    <property type="entry name" value="Translation initiation factor IF-2"/>
    <property type="match status" value="1"/>
</dbReference>
<dbReference type="Pfam" id="PF22042">
    <property type="entry name" value="EF-G_D2"/>
    <property type="match status" value="1"/>
</dbReference>
<dbReference type="HAMAP" id="MF_00100_B">
    <property type="entry name" value="IF_2_B"/>
    <property type="match status" value="1"/>
</dbReference>
<dbReference type="SUPFAM" id="SSF50447">
    <property type="entry name" value="Translation proteins"/>
    <property type="match status" value="2"/>
</dbReference>
<comment type="caution">
    <text evidence="14">The sequence shown here is derived from an EMBL/GenBank/DDBJ whole genome shotgun (WGS) entry which is preliminary data.</text>
</comment>
<evidence type="ECO:0000256" key="1">
    <source>
        <dbReference type="ARBA" id="ARBA00004496"/>
    </source>
</evidence>
<dbReference type="FunFam" id="2.40.30.10:FF:000008">
    <property type="entry name" value="Translation initiation factor IF-2"/>
    <property type="match status" value="1"/>
</dbReference>
<dbReference type="RefSeq" id="WP_138190898.1">
    <property type="nucleotide sequence ID" value="NZ_VBWP01000004.1"/>
</dbReference>
<dbReference type="Proteomes" id="UP000306912">
    <property type="component" value="Unassembled WGS sequence"/>
</dbReference>
<dbReference type="InterPro" id="IPR004161">
    <property type="entry name" value="EFTu-like_2"/>
</dbReference>
<dbReference type="Gene3D" id="3.40.50.10050">
    <property type="entry name" value="Translation initiation factor IF- 2, domain 3"/>
    <property type="match status" value="1"/>
</dbReference>
<dbReference type="NCBIfam" id="TIGR00231">
    <property type="entry name" value="small_GTP"/>
    <property type="match status" value="1"/>
</dbReference>
<dbReference type="GO" id="GO:0005829">
    <property type="term" value="C:cytosol"/>
    <property type="evidence" value="ECO:0007669"/>
    <property type="project" value="TreeGrafter"/>
</dbReference>
<reference evidence="14 15" key="1">
    <citation type="submission" date="2019-05" db="EMBL/GenBank/DDBJ databases">
        <title>Culicoidintestinum kansasii gen. nov., sp. nov. from the gastrointestinal tract of the biting midge, Culicoides sonorensis.</title>
        <authorList>
            <person name="Neupane S."/>
            <person name="Ghosh A."/>
            <person name="Gunther S."/>
            <person name="Martin K."/>
            <person name="Zurek L."/>
        </authorList>
    </citation>
    <scope>NUCLEOTIDE SEQUENCE [LARGE SCALE GENOMIC DNA]</scope>
    <source>
        <strain evidence="14 15">CS-1</strain>
    </source>
</reference>
<dbReference type="InterPro" id="IPR000795">
    <property type="entry name" value="T_Tr_GTP-bd_dom"/>
</dbReference>
<dbReference type="InterPro" id="IPR053905">
    <property type="entry name" value="EF-G-like_DII"/>
</dbReference>
<dbReference type="Gene3D" id="2.40.30.10">
    <property type="entry name" value="Translation factors"/>
    <property type="match status" value="2"/>
</dbReference>
<keyword evidence="5 11" id="KW-0396">Initiation factor</keyword>
<dbReference type="InterPro" id="IPR023115">
    <property type="entry name" value="TIF_IF2_dom3"/>
</dbReference>
<dbReference type="InterPro" id="IPR044145">
    <property type="entry name" value="IF2_II"/>
</dbReference>
<dbReference type="InterPro" id="IPR027417">
    <property type="entry name" value="P-loop_NTPase"/>
</dbReference>
<evidence type="ECO:0000256" key="8">
    <source>
        <dbReference type="ARBA" id="ARBA00023134"/>
    </source>
</evidence>